<evidence type="ECO:0000259" key="2">
    <source>
        <dbReference type="Pfam" id="PF10419"/>
    </source>
</evidence>
<protein>
    <recommendedName>
        <fullName evidence="2">Transcription factor TFIIIC triple barrel domain-containing protein</fullName>
    </recommendedName>
</protein>
<dbReference type="Proteomes" id="UP001057375">
    <property type="component" value="Unassembled WGS sequence"/>
</dbReference>
<feature type="region of interest" description="Disordered" evidence="1">
    <location>
        <begin position="210"/>
        <end position="229"/>
    </location>
</feature>
<accession>A0ABQ5JX40</accession>
<feature type="region of interest" description="Disordered" evidence="1">
    <location>
        <begin position="104"/>
        <end position="165"/>
    </location>
</feature>
<sequence length="229" mass="26167">MGITDIGQIEDIARFLELSGDLKFLIYPFHVENKEMESTLEDEYDVEYVSMDIPLAPDEKWIDSVDNIEMVGIDADYPLVQIGHRIFQVRKNVAIGSHLYFTAKPSSSESSSIPKDNELKVSQEEVSLDDEDDSEKEEEESEHRGKVSEDTEIIEKQPEKSGELATDKPAYKVFTCIPVELVAGEKKIHGVLPSRSDLYDGQKLKKQKLPPEKRIFFQDDEEDSFDDEF</sequence>
<feature type="compositionally biased region" description="Acidic residues" evidence="1">
    <location>
        <begin position="126"/>
        <end position="140"/>
    </location>
</feature>
<dbReference type="InterPro" id="IPR019481">
    <property type="entry name" value="TFIIIC_triple_barrel"/>
</dbReference>
<dbReference type="Gene3D" id="2.60.40.4370">
    <property type="match status" value="1"/>
</dbReference>
<organism evidence="3 4">
    <name type="scientific">Aduncisulcus paluster</name>
    <dbReference type="NCBI Taxonomy" id="2918883"/>
    <lineage>
        <taxon>Eukaryota</taxon>
        <taxon>Metamonada</taxon>
        <taxon>Carpediemonas-like organisms</taxon>
        <taxon>Aduncisulcus</taxon>
    </lineage>
</organism>
<reference evidence="3" key="1">
    <citation type="submission" date="2022-03" db="EMBL/GenBank/DDBJ databases">
        <title>Draft genome sequence of Aduncisulcus paluster, a free-living microaerophilic Fornicata.</title>
        <authorList>
            <person name="Yuyama I."/>
            <person name="Kume K."/>
            <person name="Tamura T."/>
            <person name="Inagaki Y."/>
            <person name="Hashimoto T."/>
        </authorList>
    </citation>
    <scope>NUCLEOTIDE SEQUENCE</scope>
    <source>
        <strain evidence="3">NY0171</strain>
    </source>
</reference>
<keyword evidence="4" id="KW-1185">Reference proteome</keyword>
<evidence type="ECO:0000313" key="4">
    <source>
        <dbReference type="Proteomes" id="UP001057375"/>
    </source>
</evidence>
<comment type="caution">
    <text evidence="3">The sequence shown here is derived from an EMBL/GenBank/DDBJ whole genome shotgun (WGS) entry which is preliminary data.</text>
</comment>
<name>A0ABQ5JX40_9EUKA</name>
<gene>
    <name evidence="3" type="ORF">ADUPG1_011586</name>
</gene>
<evidence type="ECO:0000313" key="3">
    <source>
        <dbReference type="EMBL" id="GKT19868.1"/>
    </source>
</evidence>
<feature type="domain" description="Transcription factor TFIIIC triple barrel" evidence="2">
    <location>
        <begin position="46"/>
        <end position="125"/>
    </location>
</feature>
<feature type="compositionally biased region" description="Basic and acidic residues" evidence="1">
    <location>
        <begin position="141"/>
        <end position="165"/>
    </location>
</feature>
<feature type="compositionally biased region" description="Acidic residues" evidence="1">
    <location>
        <begin position="218"/>
        <end position="229"/>
    </location>
</feature>
<dbReference type="Pfam" id="PF10419">
    <property type="entry name" value="TFIIIC_sub6"/>
    <property type="match status" value="1"/>
</dbReference>
<evidence type="ECO:0000256" key="1">
    <source>
        <dbReference type="SAM" id="MobiDB-lite"/>
    </source>
</evidence>
<proteinExistence type="predicted"/>
<dbReference type="EMBL" id="BQXS01012112">
    <property type="protein sequence ID" value="GKT19868.1"/>
    <property type="molecule type" value="Genomic_DNA"/>
</dbReference>